<organism evidence="1 2">
    <name type="scientific">Arctium lappa</name>
    <name type="common">Greater burdock</name>
    <name type="synonym">Lappa major</name>
    <dbReference type="NCBI Taxonomy" id="4217"/>
    <lineage>
        <taxon>Eukaryota</taxon>
        <taxon>Viridiplantae</taxon>
        <taxon>Streptophyta</taxon>
        <taxon>Embryophyta</taxon>
        <taxon>Tracheophyta</taxon>
        <taxon>Spermatophyta</taxon>
        <taxon>Magnoliopsida</taxon>
        <taxon>eudicotyledons</taxon>
        <taxon>Gunneridae</taxon>
        <taxon>Pentapetalae</taxon>
        <taxon>asterids</taxon>
        <taxon>campanulids</taxon>
        <taxon>Asterales</taxon>
        <taxon>Asteraceae</taxon>
        <taxon>Carduoideae</taxon>
        <taxon>Cardueae</taxon>
        <taxon>Arctiinae</taxon>
        <taxon>Arctium</taxon>
    </lineage>
</organism>
<comment type="caution">
    <text evidence="1">The sequence shown here is derived from an EMBL/GenBank/DDBJ whole genome shotgun (WGS) entry which is preliminary data.</text>
</comment>
<evidence type="ECO:0000313" key="2">
    <source>
        <dbReference type="Proteomes" id="UP001055879"/>
    </source>
</evidence>
<gene>
    <name evidence="1" type="ORF">L6452_03350</name>
</gene>
<accession>A0ACB9FLL6</accession>
<reference evidence="1 2" key="2">
    <citation type="journal article" date="2022" name="Mol. Ecol. Resour.">
        <title>The genomes of chicory, endive, great burdock and yacon provide insights into Asteraceae paleo-polyploidization history and plant inulin production.</title>
        <authorList>
            <person name="Fan W."/>
            <person name="Wang S."/>
            <person name="Wang H."/>
            <person name="Wang A."/>
            <person name="Jiang F."/>
            <person name="Liu H."/>
            <person name="Zhao H."/>
            <person name="Xu D."/>
            <person name="Zhang Y."/>
        </authorList>
    </citation>
    <scope>NUCLEOTIDE SEQUENCE [LARGE SCALE GENOMIC DNA]</scope>
    <source>
        <strain evidence="2">cv. Niubang</strain>
    </source>
</reference>
<dbReference type="Proteomes" id="UP001055879">
    <property type="component" value="Linkage Group LG01"/>
</dbReference>
<dbReference type="EMBL" id="CM042047">
    <property type="protein sequence ID" value="KAI3772169.1"/>
    <property type="molecule type" value="Genomic_DNA"/>
</dbReference>
<protein>
    <submittedName>
        <fullName evidence="1">Uncharacterized protein</fullName>
    </submittedName>
</protein>
<keyword evidence="2" id="KW-1185">Reference proteome</keyword>
<reference evidence="2" key="1">
    <citation type="journal article" date="2022" name="Mol. Ecol. Resour.">
        <title>The genomes of chicory, endive, great burdock and yacon provide insights into Asteraceae palaeo-polyploidization history and plant inulin production.</title>
        <authorList>
            <person name="Fan W."/>
            <person name="Wang S."/>
            <person name="Wang H."/>
            <person name="Wang A."/>
            <person name="Jiang F."/>
            <person name="Liu H."/>
            <person name="Zhao H."/>
            <person name="Xu D."/>
            <person name="Zhang Y."/>
        </authorList>
    </citation>
    <scope>NUCLEOTIDE SEQUENCE [LARGE SCALE GENOMIC DNA]</scope>
    <source>
        <strain evidence="2">cv. Niubang</strain>
    </source>
</reference>
<proteinExistence type="predicted"/>
<name>A0ACB9FLL6_ARCLA</name>
<sequence length="290" mass="33640">MEIWEEQKKLVNYWLELKSDAPDHIKGQWSNNAHCDIQPEEPIGCKLMLWVLLSFIAFAVQSDGFSFSFKSVWSWIGMEAIESDKQILIMMTQIIMNIWKGMDFDDYIGDIRRMICGDFDDYIGDIRRMICGFKGFIKSFLEVGLSMESGGNFLWKNRMYGNCKWDRLYNVDNWIARENVGDLQVLDVSGVFLLNETCVRDMAEFLYENLHILKESVLHCSYSKTLCWSIFIWFLTVGCLEVSVDAVPIEGNYQKLTLQESAGTVPVGRLTRYKEVILPKLELLTVRLNP</sequence>
<evidence type="ECO:0000313" key="1">
    <source>
        <dbReference type="EMBL" id="KAI3772169.1"/>
    </source>
</evidence>